<dbReference type="EMBL" id="VLTL01000022">
    <property type="protein sequence ID" value="KAA0169489.1"/>
    <property type="molecule type" value="Genomic_DNA"/>
</dbReference>
<dbReference type="InterPro" id="IPR036322">
    <property type="entry name" value="WD40_repeat_dom_sf"/>
</dbReference>
<protein>
    <submittedName>
        <fullName evidence="4">Uncharacterized protein</fullName>
    </submittedName>
</protein>
<gene>
    <name evidence="7" type="ORF">FNF27_04701</name>
    <name evidence="6" type="ORF">FNF28_02101</name>
    <name evidence="4" type="ORF">FNF29_05527</name>
    <name evidence="5" type="ORF">FNF31_01954</name>
</gene>
<dbReference type="PROSITE" id="PS50294">
    <property type="entry name" value="WD_REPEATS_REGION"/>
    <property type="match status" value="1"/>
</dbReference>
<keyword evidence="9" id="KW-1185">Reference proteome</keyword>
<evidence type="ECO:0000256" key="1">
    <source>
        <dbReference type="ARBA" id="ARBA00022574"/>
    </source>
</evidence>
<dbReference type="PANTHER" id="PTHR19919">
    <property type="entry name" value="WD REPEAT CONTAINING PROTEIN"/>
    <property type="match status" value="1"/>
</dbReference>
<dbReference type="SUPFAM" id="SSF50978">
    <property type="entry name" value="WD40 repeat-like"/>
    <property type="match status" value="1"/>
</dbReference>
<dbReference type="AlphaFoldDB" id="A0A5A8CBN1"/>
<dbReference type="InterPro" id="IPR019775">
    <property type="entry name" value="WD40_repeat_CS"/>
</dbReference>
<evidence type="ECO:0000313" key="6">
    <source>
        <dbReference type="EMBL" id="KAA0169489.1"/>
    </source>
</evidence>
<organism evidence="4 9">
    <name type="scientific">Cafeteria roenbergensis</name>
    <name type="common">Marine flagellate</name>
    <dbReference type="NCBI Taxonomy" id="33653"/>
    <lineage>
        <taxon>Eukaryota</taxon>
        <taxon>Sar</taxon>
        <taxon>Stramenopiles</taxon>
        <taxon>Bigyra</taxon>
        <taxon>Opalozoa</taxon>
        <taxon>Bicosoecida</taxon>
        <taxon>Cafeteriaceae</taxon>
        <taxon>Cafeteria</taxon>
    </lineage>
</organism>
<feature type="repeat" description="WD" evidence="3">
    <location>
        <begin position="276"/>
        <end position="312"/>
    </location>
</feature>
<evidence type="ECO:0000313" key="9">
    <source>
        <dbReference type="Proteomes" id="UP000323011"/>
    </source>
</evidence>
<evidence type="ECO:0000256" key="3">
    <source>
        <dbReference type="PROSITE-ProRule" id="PRU00221"/>
    </source>
</evidence>
<dbReference type="Proteomes" id="UP000322899">
    <property type="component" value="Unassembled WGS sequence"/>
</dbReference>
<dbReference type="OrthoDB" id="24670at2759"/>
<evidence type="ECO:0000313" key="10">
    <source>
        <dbReference type="Proteomes" id="UP000324907"/>
    </source>
</evidence>
<dbReference type="Proteomes" id="UP000324907">
    <property type="component" value="Unassembled WGS sequence"/>
</dbReference>
<accession>A0A5A8CBN1</accession>
<dbReference type="EMBL" id="VLTO01000029">
    <property type="protein sequence ID" value="KAA0173753.1"/>
    <property type="molecule type" value="Genomic_DNA"/>
</dbReference>
<feature type="repeat" description="WD" evidence="3">
    <location>
        <begin position="187"/>
        <end position="228"/>
    </location>
</feature>
<dbReference type="InterPro" id="IPR015943">
    <property type="entry name" value="WD40/YVTN_repeat-like_dom_sf"/>
</dbReference>
<sequence length="356" mass="38989">MAAAMGASSGSAMTSTAAGATTGAADATGVNSKEIHTYQAPWMVYGLAASLKEGSDYSFRYAIGSFIEEYSNKVMVVQLDESTGEFVTKGSFDHPYPTTNIQWAPKSLAARRDMLATTGDFLRLWEVKDSGQVDFVSLLNPNKNSEYCAPLTSFDWNLTDENMVGTSSIDTTCTIWDINVEKVRTQLIAHDKEVYDIAFATGKHIFGTVGSDGSLRLFDLRSLEHSTIMYESPDATPLLRLRWNLMDPNYIACVTMDSSTVIVLDIRMPATAAATLRTHTAAANCLAWAPHSSCHLCSGADDNQALIWDLASLPKSVEDPILAYGAEREINNLVWPRSNPDWVTVAFDDKLQVLRV</sequence>
<comment type="caution">
    <text evidence="4">The sequence shown here is derived from an EMBL/GenBank/DDBJ whole genome shotgun (WGS) entry which is preliminary data.</text>
</comment>
<dbReference type="Gene3D" id="2.130.10.10">
    <property type="entry name" value="YVTN repeat-like/Quinoprotein amine dehydrogenase"/>
    <property type="match status" value="1"/>
</dbReference>
<dbReference type="InterPro" id="IPR001680">
    <property type="entry name" value="WD40_rpt"/>
</dbReference>
<evidence type="ECO:0000313" key="8">
    <source>
        <dbReference type="Proteomes" id="UP000322899"/>
    </source>
</evidence>
<evidence type="ECO:0000313" key="11">
    <source>
        <dbReference type="Proteomes" id="UP000325113"/>
    </source>
</evidence>
<dbReference type="EMBL" id="VLTN01000037">
    <property type="protein sequence ID" value="KAA0150087.1"/>
    <property type="molecule type" value="Genomic_DNA"/>
</dbReference>
<dbReference type="Proteomes" id="UP000323011">
    <property type="component" value="Unassembled WGS sequence"/>
</dbReference>
<dbReference type="InterPro" id="IPR045159">
    <property type="entry name" value="DCAF7-like"/>
</dbReference>
<dbReference type="PROSITE" id="PS00678">
    <property type="entry name" value="WD_REPEATS_1"/>
    <property type="match status" value="1"/>
</dbReference>
<evidence type="ECO:0000256" key="2">
    <source>
        <dbReference type="ARBA" id="ARBA00022737"/>
    </source>
</evidence>
<dbReference type="Pfam" id="PF00400">
    <property type="entry name" value="WD40"/>
    <property type="match status" value="2"/>
</dbReference>
<evidence type="ECO:0000313" key="7">
    <source>
        <dbReference type="EMBL" id="KAA0173753.1"/>
    </source>
</evidence>
<evidence type="ECO:0000313" key="5">
    <source>
        <dbReference type="EMBL" id="KAA0165301.1"/>
    </source>
</evidence>
<dbReference type="SMART" id="SM00320">
    <property type="entry name" value="WD40"/>
    <property type="match status" value="3"/>
</dbReference>
<name>A0A5A8CBN1_CAFRO</name>
<keyword evidence="1 3" id="KW-0853">WD repeat</keyword>
<keyword evidence="2" id="KW-0677">Repeat</keyword>
<dbReference type="PROSITE" id="PS50082">
    <property type="entry name" value="WD_REPEATS_2"/>
    <property type="match status" value="2"/>
</dbReference>
<dbReference type="Proteomes" id="UP000325113">
    <property type="component" value="Unassembled WGS sequence"/>
</dbReference>
<reference evidence="8 9" key="1">
    <citation type="submission" date="2019-07" db="EMBL/GenBank/DDBJ databases">
        <title>Genomes of Cafeteria roenbergensis.</title>
        <authorList>
            <person name="Fischer M.G."/>
            <person name="Hackl T."/>
            <person name="Roman M."/>
        </authorList>
    </citation>
    <scope>NUCLEOTIDE SEQUENCE [LARGE SCALE GENOMIC DNA]</scope>
    <source>
        <strain evidence="4 9">BVI</strain>
        <strain evidence="5 11">Cflag</strain>
        <strain evidence="7 8">E4-10P</strain>
        <strain evidence="6 10">RCC970-E3</strain>
    </source>
</reference>
<dbReference type="OMA" id="TIAMDAC"/>
<evidence type="ECO:0000313" key="4">
    <source>
        <dbReference type="EMBL" id="KAA0150087.1"/>
    </source>
</evidence>
<proteinExistence type="predicted"/>
<dbReference type="EMBL" id="VLTM01000013">
    <property type="protein sequence ID" value="KAA0165301.1"/>
    <property type="molecule type" value="Genomic_DNA"/>
</dbReference>